<evidence type="ECO:0000256" key="2">
    <source>
        <dbReference type="ARBA" id="ARBA00008114"/>
    </source>
</evidence>
<evidence type="ECO:0000256" key="3">
    <source>
        <dbReference type="ARBA" id="ARBA00022448"/>
    </source>
</evidence>
<feature type="transmembrane region" description="Helical" evidence="7">
    <location>
        <begin position="83"/>
        <end position="105"/>
    </location>
</feature>
<dbReference type="GO" id="GO:0015093">
    <property type="term" value="F:ferrous iron transmembrane transporter activity"/>
    <property type="evidence" value="ECO:0007669"/>
    <property type="project" value="TreeGrafter"/>
</dbReference>
<accession>A0A1G6HL69</accession>
<name>A0A1G6HL69_9BACI</name>
<feature type="transmembrane region" description="Helical" evidence="7">
    <location>
        <begin position="182"/>
        <end position="199"/>
    </location>
</feature>
<dbReference type="PANTHER" id="PTHR43840:SF15">
    <property type="entry name" value="MITOCHONDRIAL METAL TRANSPORTER 1-RELATED"/>
    <property type="match status" value="1"/>
</dbReference>
<keyword evidence="3" id="KW-0813">Transport</keyword>
<comment type="subcellular location">
    <subcellularLocation>
        <location evidence="1">Membrane</location>
        <topology evidence="1">Multi-pass membrane protein</topology>
    </subcellularLocation>
</comment>
<dbReference type="OrthoDB" id="2388015at2"/>
<dbReference type="InterPro" id="IPR027469">
    <property type="entry name" value="Cation_efflux_TMD_sf"/>
</dbReference>
<evidence type="ECO:0000256" key="6">
    <source>
        <dbReference type="ARBA" id="ARBA00023136"/>
    </source>
</evidence>
<evidence type="ECO:0000313" key="9">
    <source>
        <dbReference type="EMBL" id="SDB94196.1"/>
    </source>
</evidence>
<feature type="transmembrane region" description="Helical" evidence="7">
    <location>
        <begin position="156"/>
        <end position="176"/>
    </location>
</feature>
<evidence type="ECO:0000256" key="4">
    <source>
        <dbReference type="ARBA" id="ARBA00022692"/>
    </source>
</evidence>
<keyword evidence="10" id="KW-1185">Reference proteome</keyword>
<evidence type="ECO:0000259" key="8">
    <source>
        <dbReference type="Pfam" id="PF01545"/>
    </source>
</evidence>
<protein>
    <submittedName>
        <fullName evidence="9">Cation diffusion facilitator family transporter</fullName>
    </submittedName>
</protein>
<dbReference type="GO" id="GO:0015341">
    <property type="term" value="F:zinc efflux antiporter activity"/>
    <property type="evidence" value="ECO:0007669"/>
    <property type="project" value="TreeGrafter"/>
</dbReference>
<keyword evidence="6 7" id="KW-0472">Membrane</keyword>
<dbReference type="GO" id="GO:0006882">
    <property type="term" value="P:intracellular zinc ion homeostasis"/>
    <property type="evidence" value="ECO:0007669"/>
    <property type="project" value="TreeGrafter"/>
</dbReference>
<dbReference type="EMBL" id="FMYI01000003">
    <property type="protein sequence ID" value="SDB94196.1"/>
    <property type="molecule type" value="Genomic_DNA"/>
</dbReference>
<dbReference type="SUPFAM" id="SSF161111">
    <property type="entry name" value="Cation efflux protein transmembrane domain-like"/>
    <property type="match status" value="1"/>
</dbReference>
<evidence type="ECO:0000313" key="10">
    <source>
        <dbReference type="Proteomes" id="UP000242949"/>
    </source>
</evidence>
<organism evidence="9 10">
    <name type="scientific">Pelagirhabdus alkalitolerans</name>
    <dbReference type="NCBI Taxonomy" id="1612202"/>
    <lineage>
        <taxon>Bacteria</taxon>
        <taxon>Bacillati</taxon>
        <taxon>Bacillota</taxon>
        <taxon>Bacilli</taxon>
        <taxon>Bacillales</taxon>
        <taxon>Bacillaceae</taxon>
        <taxon>Pelagirhabdus</taxon>
    </lineage>
</organism>
<dbReference type="AlphaFoldDB" id="A0A1G6HL69"/>
<dbReference type="GO" id="GO:0005886">
    <property type="term" value="C:plasma membrane"/>
    <property type="evidence" value="ECO:0007669"/>
    <property type="project" value="TreeGrafter"/>
</dbReference>
<dbReference type="Proteomes" id="UP000242949">
    <property type="component" value="Unassembled WGS sequence"/>
</dbReference>
<evidence type="ECO:0000256" key="5">
    <source>
        <dbReference type="ARBA" id="ARBA00022989"/>
    </source>
</evidence>
<dbReference type="InterPro" id="IPR058533">
    <property type="entry name" value="Cation_efflux_TM"/>
</dbReference>
<feature type="transmembrane region" description="Helical" evidence="7">
    <location>
        <begin position="117"/>
        <end position="135"/>
    </location>
</feature>
<dbReference type="RefSeq" id="WP_090793895.1">
    <property type="nucleotide sequence ID" value="NZ_FMYI01000003.1"/>
</dbReference>
<dbReference type="PANTHER" id="PTHR43840">
    <property type="entry name" value="MITOCHONDRIAL METAL TRANSPORTER 1-RELATED"/>
    <property type="match status" value="1"/>
</dbReference>
<sequence>MYENMKREHTVLKLSVYGALVFSVSGIVIGLIVGAQMILFDGLYSLVSLGLSLLSLTASRFMNKSDMENYPFGKDKIEPLVVLIKYFVILILVIGSLASAIMALFTGGREIEVGFALLYSAIATVLCVLITWYLIKIGKNVRSALIQAEGNQWYMDSLVSVGVLIGFVISFVLLQFDNLQWLVPYIDPLMVVLVSIYFIKVPIQEMGTALREILDMPPRGTVSEEIKHFVNELVIDYQFDESFTRVSKVGKTLWVEVDFITSKELTIKEQDQIRETLKSHLDQYPHDQWLTVLFTQDRKWSI</sequence>
<comment type="similarity">
    <text evidence="2">Belongs to the cation diffusion facilitator (CDF) transporter (TC 2.A.4) family.</text>
</comment>
<feature type="transmembrane region" description="Helical" evidence="7">
    <location>
        <begin position="12"/>
        <end position="37"/>
    </location>
</feature>
<dbReference type="GO" id="GO:0015086">
    <property type="term" value="F:cadmium ion transmembrane transporter activity"/>
    <property type="evidence" value="ECO:0007669"/>
    <property type="project" value="TreeGrafter"/>
</dbReference>
<evidence type="ECO:0000256" key="7">
    <source>
        <dbReference type="SAM" id="Phobius"/>
    </source>
</evidence>
<reference evidence="10" key="1">
    <citation type="submission" date="2016-09" db="EMBL/GenBank/DDBJ databases">
        <authorList>
            <person name="Varghese N."/>
            <person name="Submissions S."/>
        </authorList>
    </citation>
    <scope>NUCLEOTIDE SEQUENCE [LARGE SCALE GENOMIC DNA]</scope>
    <source>
        <strain evidence="10">S5</strain>
    </source>
</reference>
<dbReference type="NCBIfam" id="TIGR01297">
    <property type="entry name" value="CDF"/>
    <property type="match status" value="1"/>
</dbReference>
<evidence type="ECO:0000256" key="1">
    <source>
        <dbReference type="ARBA" id="ARBA00004141"/>
    </source>
</evidence>
<dbReference type="InterPro" id="IPR002524">
    <property type="entry name" value="Cation_efflux"/>
</dbReference>
<keyword evidence="4 7" id="KW-0812">Transmembrane</keyword>
<keyword evidence="5 7" id="KW-1133">Transmembrane helix</keyword>
<feature type="transmembrane region" description="Helical" evidence="7">
    <location>
        <begin position="43"/>
        <end position="62"/>
    </location>
</feature>
<feature type="domain" description="Cation efflux protein transmembrane" evidence="8">
    <location>
        <begin position="13"/>
        <end position="213"/>
    </location>
</feature>
<proteinExistence type="inferred from homology"/>
<dbReference type="InterPro" id="IPR050291">
    <property type="entry name" value="CDF_Transporter"/>
</dbReference>
<gene>
    <name evidence="9" type="ORF">SAMN05421734_10341</name>
</gene>
<dbReference type="Gene3D" id="1.20.1510.10">
    <property type="entry name" value="Cation efflux protein transmembrane domain"/>
    <property type="match status" value="1"/>
</dbReference>
<dbReference type="Pfam" id="PF01545">
    <property type="entry name" value="Cation_efflux"/>
    <property type="match status" value="1"/>
</dbReference>